<feature type="transmembrane region" description="Helical" evidence="1">
    <location>
        <begin position="51"/>
        <end position="71"/>
    </location>
</feature>
<name>A0A3M8C8E0_9BACL</name>
<evidence type="ECO:0000256" key="1">
    <source>
        <dbReference type="SAM" id="Phobius"/>
    </source>
</evidence>
<dbReference type="OrthoDB" id="2476524at2"/>
<sequence>MMEERMKKAMDALGNEHESIPLSPLLRERILHSAGKDRKGSTTKNAIKTKWFLVATLVFVFATGFTSITLYKIQNQAKETVIEYQASPPLSKERLAQLQASQAKLDEVRSGLKPGTAAAVFQKNEAGQGEVIYIVNPLKVRELSELNTLVQGVLDYPARIADTYDFTEGLISYDYTKDESLEVSLKNRGLENKQELIAEPLPALPTYYQVSATYEDPTGNLLRVNGWKQDWEGKGMITVPGANQTVEEVQISGLEGLYIERDDPFGKPRKELRWMDQDWSLSLHTTDTGMSKDAMLDIASQIMERRP</sequence>
<evidence type="ECO:0008006" key="4">
    <source>
        <dbReference type="Google" id="ProtNLM"/>
    </source>
</evidence>
<dbReference type="Proteomes" id="UP000282028">
    <property type="component" value="Unassembled WGS sequence"/>
</dbReference>
<protein>
    <recommendedName>
        <fullName evidence="4">DUF4367 domain-containing protein</fullName>
    </recommendedName>
</protein>
<dbReference type="RefSeq" id="WP_122909711.1">
    <property type="nucleotide sequence ID" value="NZ_CBCSBE010000006.1"/>
</dbReference>
<evidence type="ECO:0000313" key="2">
    <source>
        <dbReference type="EMBL" id="RNB71984.1"/>
    </source>
</evidence>
<keyword evidence="3" id="KW-1185">Reference proteome</keyword>
<dbReference type="AlphaFoldDB" id="A0A3M8C8E0"/>
<organism evidence="2 3">
    <name type="scientific">Brevibacillus invocatus</name>
    <dbReference type="NCBI Taxonomy" id="173959"/>
    <lineage>
        <taxon>Bacteria</taxon>
        <taxon>Bacillati</taxon>
        <taxon>Bacillota</taxon>
        <taxon>Bacilli</taxon>
        <taxon>Bacillales</taxon>
        <taxon>Paenibacillaceae</taxon>
        <taxon>Brevibacillus</taxon>
    </lineage>
</organism>
<evidence type="ECO:0000313" key="3">
    <source>
        <dbReference type="Proteomes" id="UP000282028"/>
    </source>
</evidence>
<keyword evidence="1" id="KW-0472">Membrane</keyword>
<reference evidence="2 3" key="1">
    <citation type="submission" date="2018-10" db="EMBL/GenBank/DDBJ databases">
        <title>Phylogenomics of Brevibacillus.</title>
        <authorList>
            <person name="Dunlap C."/>
        </authorList>
    </citation>
    <scope>NUCLEOTIDE SEQUENCE [LARGE SCALE GENOMIC DNA]</scope>
    <source>
        <strain evidence="2 3">JCM 12215</strain>
    </source>
</reference>
<proteinExistence type="predicted"/>
<keyword evidence="1" id="KW-1133">Transmembrane helix</keyword>
<accession>A0A3M8C8E0</accession>
<dbReference type="EMBL" id="RHHR01000027">
    <property type="protein sequence ID" value="RNB71984.1"/>
    <property type="molecule type" value="Genomic_DNA"/>
</dbReference>
<comment type="caution">
    <text evidence="2">The sequence shown here is derived from an EMBL/GenBank/DDBJ whole genome shotgun (WGS) entry which is preliminary data.</text>
</comment>
<keyword evidence="1" id="KW-0812">Transmembrane</keyword>
<gene>
    <name evidence="2" type="ORF">EDM52_14585</name>
</gene>